<dbReference type="EMBL" id="CP003659">
    <property type="protein sequence ID" value="AFZ58243.1"/>
    <property type="molecule type" value="Genomic_DNA"/>
</dbReference>
<organism evidence="1 2">
    <name type="scientific">Anabaena cylindrica (strain ATCC 27899 / PCC 7122)</name>
    <dbReference type="NCBI Taxonomy" id="272123"/>
    <lineage>
        <taxon>Bacteria</taxon>
        <taxon>Bacillati</taxon>
        <taxon>Cyanobacteriota</taxon>
        <taxon>Cyanophyceae</taxon>
        <taxon>Nostocales</taxon>
        <taxon>Nostocaceae</taxon>
        <taxon>Anabaena</taxon>
    </lineage>
</organism>
<protein>
    <recommendedName>
        <fullName evidence="3">DUF2281 domain-containing protein</fullName>
    </recommendedName>
</protein>
<evidence type="ECO:0008006" key="3">
    <source>
        <dbReference type="Google" id="ProtNLM"/>
    </source>
</evidence>
<sequence length="99" mass="11386">MNNHQSITEISSTTPWNDLLLEIAQTPEEYIPEILEIVRLFRQNLSKKTATLITIEKHKLDWQEFINQTAGSCADDPIILDDLGIDDRLDDSLEEMINC</sequence>
<evidence type="ECO:0000313" key="2">
    <source>
        <dbReference type="Proteomes" id="UP000010474"/>
    </source>
</evidence>
<dbReference type="STRING" id="272123.Anacy_2811"/>
<dbReference type="PATRIC" id="fig|272123.3.peg.3072"/>
<proteinExistence type="predicted"/>
<dbReference type="Proteomes" id="UP000010474">
    <property type="component" value="Chromosome"/>
</dbReference>
<keyword evidence="2" id="KW-1185">Reference proteome</keyword>
<name>K9ZGA4_ANACC</name>
<reference evidence="2" key="1">
    <citation type="journal article" date="2013" name="Proc. Natl. Acad. Sci. U.S.A.">
        <title>Improving the coverage of the cyanobacterial phylum using diversity-driven genome sequencing.</title>
        <authorList>
            <person name="Shih P.M."/>
            <person name="Wu D."/>
            <person name="Latifi A."/>
            <person name="Axen S.D."/>
            <person name="Fewer D.P."/>
            <person name="Talla E."/>
            <person name="Calteau A."/>
            <person name="Cai F."/>
            <person name="Tandeau de Marsac N."/>
            <person name="Rippka R."/>
            <person name="Herdman M."/>
            <person name="Sivonen K."/>
            <person name="Coursin T."/>
            <person name="Laurent T."/>
            <person name="Goodwin L."/>
            <person name="Nolan M."/>
            <person name="Davenport K.W."/>
            <person name="Han C.S."/>
            <person name="Rubin E.M."/>
            <person name="Eisen J.A."/>
            <person name="Woyke T."/>
            <person name="Gugger M."/>
            <person name="Kerfeld C.A."/>
        </authorList>
    </citation>
    <scope>NUCLEOTIDE SEQUENCE [LARGE SCALE GENOMIC DNA]</scope>
    <source>
        <strain evidence="2">ATCC 27899 / PCC 7122</strain>
    </source>
</reference>
<dbReference type="KEGG" id="acy:Anacy_2811"/>
<dbReference type="OrthoDB" id="495556at2"/>
<dbReference type="HOGENOM" id="CLU_2314258_0_0_3"/>
<accession>K9ZGA4</accession>
<dbReference type="AlphaFoldDB" id="K9ZGA4"/>
<gene>
    <name evidence="1" type="ordered locus">Anacy_2811</name>
</gene>
<dbReference type="RefSeq" id="WP_015214876.1">
    <property type="nucleotide sequence ID" value="NC_019771.1"/>
</dbReference>
<evidence type="ECO:0000313" key="1">
    <source>
        <dbReference type="EMBL" id="AFZ58243.1"/>
    </source>
</evidence>